<reference evidence="2 3" key="1">
    <citation type="submission" date="2014-03" db="EMBL/GenBank/DDBJ databases">
        <title>Genomics of Bifidobacteria.</title>
        <authorList>
            <person name="Ventura M."/>
            <person name="Milani C."/>
            <person name="Lugli G.A."/>
        </authorList>
    </citation>
    <scope>NUCLEOTIDE SEQUENCE [LARGE SCALE GENOMIC DNA]</scope>
    <source>
        <strain evidence="2 3">LMG 14934</strain>
    </source>
</reference>
<gene>
    <name evidence="2" type="ORF">BSAE_0824</name>
</gene>
<proteinExistence type="predicted"/>
<comment type="caution">
    <text evidence="2">The sequence shown here is derived from an EMBL/GenBank/DDBJ whole genome shotgun (WGS) entry which is preliminary data.</text>
</comment>
<sequence>MLIDFSFSNYRSFKDEQSFSMKRDSRFDNGSFPGISTIAAIYGANASGKSNFLRAFSDMCHMVRGSYSQGNADTGVSRTPFALCAGAERSDSMFFSEFLAEDRQRYQYWFRFNDREILEEHLTFYRWMGDRLSTHATLLFAREATDIDFGTAFKGPRAQVRKTIELRPNALALSAAAAAGIASIQSAYSFFASNVVFCDALSFESEQPFILSQFSQETTFAKHLTKLIRYADFGIDNVVSAPADIPESLLESIKNQMREQFGADDDKVEQIFGSGHQMQLRFEHVGDDGKALLSMGDESRGTLAALSFFSLVLRQLTRASVTLVDEIDTSLHPTLVQELVALFTDPETNPHGAQLIFTTHDASLIIASGSEERLICPDQMWLVEKTAVGASELYPVTDLKVRREENLGRNYLNGVYGAIPKPSFHAMFAQIVNEEDTDGQEES</sequence>
<name>A0A087D1E9_9BIFI</name>
<feature type="domain" description="ATPase AAA-type core" evidence="1">
    <location>
        <begin position="38"/>
        <end position="365"/>
    </location>
</feature>
<dbReference type="InterPro" id="IPR027417">
    <property type="entry name" value="P-loop_NTPase"/>
</dbReference>
<evidence type="ECO:0000259" key="1">
    <source>
        <dbReference type="Pfam" id="PF13304"/>
    </source>
</evidence>
<accession>A0A087D1E9</accession>
<dbReference type="InterPro" id="IPR003959">
    <property type="entry name" value="ATPase_AAA_core"/>
</dbReference>
<dbReference type="Gene3D" id="3.40.50.300">
    <property type="entry name" value="P-loop containing nucleotide triphosphate hydrolases"/>
    <property type="match status" value="2"/>
</dbReference>
<dbReference type="Pfam" id="PF13304">
    <property type="entry name" value="AAA_21"/>
    <property type="match status" value="1"/>
</dbReference>
<evidence type="ECO:0000313" key="2">
    <source>
        <dbReference type="EMBL" id="KFI89349.1"/>
    </source>
</evidence>
<dbReference type="AlphaFoldDB" id="A0A087D1E9"/>
<dbReference type="PANTHER" id="PTHR40396">
    <property type="entry name" value="ATPASE-LIKE PROTEIN"/>
    <property type="match status" value="1"/>
</dbReference>
<protein>
    <submittedName>
        <fullName evidence="2">AAA domain-containing protein</fullName>
    </submittedName>
</protein>
<dbReference type="GO" id="GO:0016887">
    <property type="term" value="F:ATP hydrolysis activity"/>
    <property type="evidence" value="ECO:0007669"/>
    <property type="project" value="InterPro"/>
</dbReference>
<dbReference type="GO" id="GO:0005524">
    <property type="term" value="F:ATP binding"/>
    <property type="evidence" value="ECO:0007669"/>
    <property type="project" value="InterPro"/>
</dbReference>
<dbReference type="Proteomes" id="UP000029040">
    <property type="component" value="Unassembled WGS sequence"/>
</dbReference>
<organism evidence="2 3">
    <name type="scientific">Bifidobacterium pullorum subsp. saeculare DSM 6531 = LMG 14934</name>
    <dbReference type="NCBI Taxonomy" id="1437611"/>
    <lineage>
        <taxon>Bacteria</taxon>
        <taxon>Bacillati</taxon>
        <taxon>Actinomycetota</taxon>
        <taxon>Actinomycetes</taxon>
        <taxon>Bifidobacteriales</taxon>
        <taxon>Bifidobacteriaceae</taxon>
        <taxon>Bifidobacterium</taxon>
    </lineage>
</organism>
<dbReference type="PANTHER" id="PTHR40396:SF1">
    <property type="entry name" value="ATPASE AAA-TYPE CORE DOMAIN-CONTAINING PROTEIN"/>
    <property type="match status" value="1"/>
</dbReference>
<dbReference type="SUPFAM" id="SSF52540">
    <property type="entry name" value="P-loop containing nucleoside triphosphate hydrolases"/>
    <property type="match status" value="1"/>
</dbReference>
<dbReference type="EMBL" id="JGZM01000001">
    <property type="protein sequence ID" value="KFI89349.1"/>
    <property type="molecule type" value="Genomic_DNA"/>
</dbReference>
<evidence type="ECO:0000313" key="3">
    <source>
        <dbReference type="Proteomes" id="UP000029040"/>
    </source>
</evidence>